<dbReference type="RefSeq" id="WP_166061898.1">
    <property type="nucleotide sequence ID" value="NZ_CP049889.1"/>
</dbReference>
<evidence type="ECO:0000313" key="5">
    <source>
        <dbReference type="Proteomes" id="UP000501830"/>
    </source>
</evidence>
<comment type="caution">
    <text evidence="3">Lacks conserved residue(s) required for the propagation of feature annotation.</text>
</comment>
<dbReference type="InterPro" id="IPR029001">
    <property type="entry name" value="ITPase-like_fam"/>
</dbReference>
<sequence length="204" mass="22989">MKQKLILASQSPRRKDLLRLITPDFDIQVADVDEKEVTDNILQKNADQPFIQVATLLVEQLAKQKAKKIFIANPDATIIGADTVVLFKDRVLGKPTDEAEAFAMLRSYFGQTHSVITGVHIMNTTHQKNFSVKTEVTFWEWSDTIEEQVLKYIRSGSPMDKAGAYGIQEMPSIWVKEVKGDYTSVIGLPISHVNQALMTLYPHT</sequence>
<dbReference type="SUPFAM" id="SSF52972">
    <property type="entry name" value="ITPase-like"/>
    <property type="match status" value="1"/>
</dbReference>
<dbReference type="HAMAP" id="MF_00528">
    <property type="entry name" value="Maf"/>
    <property type="match status" value="1"/>
</dbReference>
<feature type="site" description="Important for substrate specificity" evidence="3">
    <location>
        <position position="13"/>
    </location>
</feature>
<feature type="site" description="Important for substrate specificity" evidence="3">
    <location>
        <position position="168"/>
    </location>
</feature>
<dbReference type="PANTHER" id="PTHR43213">
    <property type="entry name" value="BIFUNCTIONAL DTTP/UTP PYROPHOSPHATASE/METHYLTRANSFERASE PROTEIN-RELATED"/>
    <property type="match status" value="1"/>
</dbReference>
<evidence type="ECO:0000256" key="2">
    <source>
        <dbReference type="ARBA" id="ARBA00022801"/>
    </source>
</evidence>
<comment type="catalytic activity">
    <reaction evidence="3">
        <text>dTTP + H2O = dTMP + diphosphate + H(+)</text>
        <dbReference type="Rhea" id="RHEA:28534"/>
        <dbReference type="ChEBI" id="CHEBI:15377"/>
        <dbReference type="ChEBI" id="CHEBI:15378"/>
        <dbReference type="ChEBI" id="CHEBI:33019"/>
        <dbReference type="ChEBI" id="CHEBI:37568"/>
        <dbReference type="ChEBI" id="CHEBI:63528"/>
        <dbReference type="EC" id="3.6.1.9"/>
    </reaction>
</comment>
<dbReference type="NCBIfam" id="TIGR00172">
    <property type="entry name" value="maf"/>
    <property type="match status" value="1"/>
</dbReference>
<organism evidence="4 5">
    <name type="scientific">Jeotgalibaca porci</name>
    <dbReference type="NCBI Taxonomy" id="1868793"/>
    <lineage>
        <taxon>Bacteria</taxon>
        <taxon>Bacillati</taxon>
        <taxon>Bacillota</taxon>
        <taxon>Bacilli</taxon>
        <taxon>Lactobacillales</taxon>
        <taxon>Carnobacteriaceae</taxon>
        <taxon>Jeotgalibaca</taxon>
    </lineage>
</organism>
<evidence type="ECO:0000256" key="1">
    <source>
        <dbReference type="ARBA" id="ARBA00001968"/>
    </source>
</evidence>
<comment type="function">
    <text evidence="3">Nucleoside triphosphate pyrophosphatase that hydrolyzes dTTP and UTP. May have a dual role in cell division arrest and in preventing the incorporation of modified nucleotides into cellular nucleic acids.</text>
</comment>
<dbReference type="Pfam" id="PF02545">
    <property type="entry name" value="Maf"/>
    <property type="match status" value="1"/>
</dbReference>
<protein>
    <recommendedName>
        <fullName evidence="3">dTTP/UTP pyrophosphatase</fullName>
        <shortName evidence="3">dTTPase/UTPase</shortName>
        <ecNumber evidence="3">3.6.1.9</ecNumber>
    </recommendedName>
    <alternativeName>
        <fullName evidence="3">Nucleoside triphosphate pyrophosphatase</fullName>
    </alternativeName>
    <alternativeName>
        <fullName evidence="3">Nucleotide pyrophosphatase</fullName>
        <shortName evidence="3">Nucleotide PPase</shortName>
    </alternativeName>
</protein>
<reference evidence="4 5" key="1">
    <citation type="journal article" date="2017" name="Int. J. Syst. Evol. Microbiol.">
        <title>Jeotgalibaca porci sp. nov. and Jeotgalibaca arthritidis sp. nov., isolated from pigs, and emended description of the genus Jeotgalibaca.</title>
        <authorList>
            <person name="Zamora L."/>
            <person name="Perez-Sancho M."/>
            <person name="Dominguez L."/>
            <person name="Fernandez-Garayzabal J.F."/>
            <person name="Vela A.I."/>
        </authorList>
    </citation>
    <scope>NUCLEOTIDE SEQUENCE [LARGE SCALE GENOMIC DNA]</scope>
    <source>
        <strain evidence="4 5">CCUG 69148</strain>
    </source>
</reference>
<name>A0A6G7WFC1_9LACT</name>
<dbReference type="GO" id="GO:0047429">
    <property type="term" value="F:nucleoside triphosphate diphosphatase activity"/>
    <property type="evidence" value="ECO:0007669"/>
    <property type="project" value="UniProtKB-EC"/>
</dbReference>
<accession>A0A6G7WFC1</accession>
<comment type="similarity">
    <text evidence="3">Belongs to the Maf family. YhdE subfamily.</text>
</comment>
<dbReference type="EC" id="3.6.1.9" evidence="3"/>
<keyword evidence="3" id="KW-0963">Cytoplasm</keyword>
<dbReference type="InterPro" id="IPR003697">
    <property type="entry name" value="Maf-like"/>
</dbReference>
<comment type="cofactor">
    <cofactor evidence="1 3">
        <name>a divalent metal cation</name>
        <dbReference type="ChEBI" id="CHEBI:60240"/>
    </cofactor>
</comment>
<dbReference type="EMBL" id="CP049889">
    <property type="protein sequence ID" value="QIK50858.1"/>
    <property type="molecule type" value="Genomic_DNA"/>
</dbReference>
<dbReference type="Proteomes" id="UP000501830">
    <property type="component" value="Chromosome"/>
</dbReference>
<feature type="site" description="Important for substrate specificity" evidence="3">
    <location>
        <position position="83"/>
    </location>
</feature>
<dbReference type="GO" id="GO:0009117">
    <property type="term" value="P:nucleotide metabolic process"/>
    <property type="evidence" value="ECO:0007669"/>
    <property type="project" value="UniProtKB-KW"/>
</dbReference>
<dbReference type="PANTHER" id="PTHR43213:SF5">
    <property type="entry name" value="BIFUNCTIONAL DTTP_UTP PYROPHOSPHATASE_METHYLTRANSFERASE PROTEIN-RELATED"/>
    <property type="match status" value="1"/>
</dbReference>
<keyword evidence="2 3" id="KW-0378">Hydrolase</keyword>
<dbReference type="AlphaFoldDB" id="A0A6G7WFC1"/>
<dbReference type="GeneID" id="94551954"/>
<comment type="catalytic activity">
    <reaction evidence="3">
        <text>UTP + H2O = UMP + diphosphate + H(+)</text>
        <dbReference type="Rhea" id="RHEA:29395"/>
        <dbReference type="ChEBI" id="CHEBI:15377"/>
        <dbReference type="ChEBI" id="CHEBI:15378"/>
        <dbReference type="ChEBI" id="CHEBI:33019"/>
        <dbReference type="ChEBI" id="CHEBI:46398"/>
        <dbReference type="ChEBI" id="CHEBI:57865"/>
        <dbReference type="EC" id="3.6.1.9"/>
    </reaction>
</comment>
<proteinExistence type="inferred from homology"/>
<comment type="subcellular location">
    <subcellularLocation>
        <location evidence="3">Cytoplasm</location>
    </subcellularLocation>
</comment>
<feature type="active site" description="Proton acceptor" evidence="3">
    <location>
        <position position="82"/>
    </location>
</feature>
<dbReference type="GO" id="GO:0005737">
    <property type="term" value="C:cytoplasm"/>
    <property type="evidence" value="ECO:0007669"/>
    <property type="project" value="UniProtKB-SubCell"/>
</dbReference>
<dbReference type="CDD" id="cd00555">
    <property type="entry name" value="Maf"/>
    <property type="match status" value="1"/>
</dbReference>
<gene>
    <name evidence="4" type="primary">maf</name>
    <name evidence="4" type="ORF">G7058_01610</name>
</gene>
<dbReference type="Gene3D" id="3.90.950.10">
    <property type="match status" value="1"/>
</dbReference>
<evidence type="ECO:0000313" key="4">
    <source>
        <dbReference type="EMBL" id="QIK50858.1"/>
    </source>
</evidence>
<evidence type="ECO:0000256" key="3">
    <source>
        <dbReference type="HAMAP-Rule" id="MF_00528"/>
    </source>
</evidence>
<keyword evidence="3" id="KW-0546">Nucleotide metabolism</keyword>
<dbReference type="PIRSF" id="PIRSF006305">
    <property type="entry name" value="Maf"/>
    <property type="match status" value="1"/>
</dbReference>
<keyword evidence="5" id="KW-1185">Reference proteome</keyword>
<dbReference type="KEGG" id="jpo:G7058_01610"/>